<dbReference type="PROSITE" id="PS50846">
    <property type="entry name" value="HMA_2"/>
    <property type="match status" value="1"/>
</dbReference>
<organism evidence="2 3">
    <name type="scientific">Carnobacterium antarcticum</name>
    <dbReference type="NCBI Taxonomy" id="2126436"/>
    <lineage>
        <taxon>Bacteria</taxon>
        <taxon>Bacillati</taxon>
        <taxon>Bacillota</taxon>
        <taxon>Bacilli</taxon>
        <taxon>Lactobacillales</taxon>
        <taxon>Carnobacteriaceae</taxon>
        <taxon>Carnobacterium</taxon>
    </lineage>
</organism>
<feature type="domain" description="HMA" evidence="1">
    <location>
        <begin position="1"/>
        <end position="66"/>
    </location>
</feature>
<evidence type="ECO:0000313" key="3">
    <source>
        <dbReference type="Proteomes" id="UP001597285"/>
    </source>
</evidence>
<accession>A0ABW4NPQ0</accession>
<dbReference type="InterPro" id="IPR036163">
    <property type="entry name" value="HMA_dom_sf"/>
</dbReference>
<reference evidence="3" key="1">
    <citation type="journal article" date="2019" name="Int. J. Syst. Evol. Microbiol.">
        <title>The Global Catalogue of Microorganisms (GCM) 10K type strain sequencing project: providing services to taxonomists for standard genome sequencing and annotation.</title>
        <authorList>
            <consortium name="The Broad Institute Genomics Platform"/>
            <consortium name="The Broad Institute Genome Sequencing Center for Infectious Disease"/>
            <person name="Wu L."/>
            <person name="Ma J."/>
        </authorList>
    </citation>
    <scope>NUCLEOTIDE SEQUENCE [LARGE SCALE GENOMIC DNA]</scope>
    <source>
        <strain evidence="3">KCTC 42143</strain>
    </source>
</reference>
<comment type="caution">
    <text evidence="2">The sequence shown here is derived from an EMBL/GenBank/DDBJ whole genome shotgun (WGS) entry which is preliminary data.</text>
</comment>
<dbReference type="InterPro" id="IPR006121">
    <property type="entry name" value="HMA_dom"/>
</dbReference>
<keyword evidence="3" id="KW-1185">Reference proteome</keyword>
<sequence>MKKELTIEGMKCEGCASTVAEKFQAVDGVERVMIDLDSKTATVESQKDINESVFQEALADTKYKVVETAN</sequence>
<dbReference type="EMBL" id="JBHUFF010000014">
    <property type="protein sequence ID" value="MFD1799786.1"/>
    <property type="molecule type" value="Genomic_DNA"/>
</dbReference>
<name>A0ABW4NPQ0_9LACT</name>
<gene>
    <name evidence="2" type="ORF">ACFSBK_07995</name>
</gene>
<protein>
    <submittedName>
        <fullName evidence="2">Heavy-metal-associated domain-containing protein</fullName>
    </submittedName>
</protein>
<evidence type="ECO:0000259" key="1">
    <source>
        <dbReference type="PROSITE" id="PS50846"/>
    </source>
</evidence>
<dbReference type="Proteomes" id="UP001597285">
    <property type="component" value="Unassembled WGS sequence"/>
</dbReference>
<evidence type="ECO:0000313" key="2">
    <source>
        <dbReference type="EMBL" id="MFD1799786.1"/>
    </source>
</evidence>
<dbReference type="SUPFAM" id="SSF55008">
    <property type="entry name" value="HMA, heavy metal-associated domain"/>
    <property type="match status" value="1"/>
</dbReference>
<dbReference type="Gene3D" id="3.30.70.100">
    <property type="match status" value="1"/>
</dbReference>
<proteinExistence type="predicted"/>
<dbReference type="Pfam" id="PF00403">
    <property type="entry name" value="HMA"/>
    <property type="match status" value="1"/>
</dbReference>
<dbReference type="RefSeq" id="WP_058919819.1">
    <property type="nucleotide sequence ID" value="NZ_JBHSQC010000015.1"/>
</dbReference>
<dbReference type="CDD" id="cd00371">
    <property type="entry name" value="HMA"/>
    <property type="match status" value="1"/>
</dbReference>